<organism evidence="1 2">
    <name type="scientific">Dermacentor silvarum</name>
    <name type="common">Tick</name>
    <dbReference type="NCBI Taxonomy" id="543639"/>
    <lineage>
        <taxon>Eukaryota</taxon>
        <taxon>Metazoa</taxon>
        <taxon>Ecdysozoa</taxon>
        <taxon>Arthropoda</taxon>
        <taxon>Chelicerata</taxon>
        <taxon>Arachnida</taxon>
        <taxon>Acari</taxon>
        <taxon>Parasitiformes</taxon>
        <taxon>Ixodida</taxon>
        <taxon>Ixodoidea</taxon>
        <taxon>Ixodidae</taxon>
        <taxon>Rhipicephalinae</taxon>
        <taxon>Dermacentor</taxon>
    </lineage>
</organism>
<reference evidence="1" key="1">
    <citation type="submission" date="2020-05" db="EMBL/GenBank/DDBJ databases">
        <title>Large-scale comparative analyses of tick genomes elucidate their genetic diversity and vector capacities.</title>
        <authorList>
            <person name="Jia N."/>
            <person name="Wang J."/>
            <person name="Shi W."/>
            <person name="Du L."/>
            <person name="Sun Y."/>
            <person name="Zhan W."/>
            <person name="Jiang J."/>
            <person name="Wang Q."/>
            <person name="Zhang B."/>
            <person name="Ji P."/>
            <person name="Sakyi L.B."/>
            <person name="Cui X."/>
            <person name="Yuan T."/>
            <person name="Jiang B."/>
            <person name="Yang W."/>
            <person name="Lam T.T.-Y."/>
            <person name="Chang Q."/>
            <person name="Ding S."/>
            <person name="Wang X."/>
            <person name="Zhu J."/>
            <person name="Ruan X."/>
            <person name="Zhao L."/>
            <person name="Wei J."/>
            <person name="Que T."/>
            <person name="Du C."/>
            <person name="Cheng J."/>
            <person name="Dai P."/>
            <person name="Han X."/>
            <person name="Huang E."/>
            <person name="Gao Y."/>
            <person name="Liu J."/>
            <person name="Shao H."/>
            <person name="Ye R."/>
            <person name="Li L."/>
            <person name="Wei W."/>
            <person name="Wang X."/>
            <person name="Wang C."/>
            <person name="Yang T."/>
            <person name="Huo Q."/>
            <person name="Li W."/>
            <person name="Guo W."/>
            <person name="Chen H."/>
            <person name="Zhou L."/>
            <person name="Ni X."/>
            <person name="Tian J."/>
            <person name="Zhou Y."/>
            <person name="Sheng Y."/>
            <person name="Liu T."/>
            <person name="Pan Y."/>
            <person name="Xia L."/>
            <person name="Li J."/>
            <person name="Zhao F."/>
            <person name="Cao W."/>
        </authorList>
    </citation>
    <scope>NUCLEOTIDE SEQUENCE</scope>
    <source>
        <strain evidence="1">Dsil-2018</strain>
    </source>
</reference>
<evidence type="ECO:0000313" key="2">
    <source>
        <dbReference type="Proteomes" id="UP000821865"/>
    </source>
</evidence>
<evidence type="ECO:0000313" key="1">
    <source>
        <dbReference type="EMBL" id="KAH7978671.1"/>
    </source>
</evidence>
<dbReference type="Proteomes" id="UP000821865">
    <property type="component" value="Chromosome 1"/>
</dbReference>
<sequence length="242" mass="26803">MSIKKACELDLSSGRLIRFVDVGNGQEPHDADNIPLATQALVFMVVGLAAPWKMPFGYFLNAGLSGEVIKNLLLEAVHCIQECGLKVTAIVCDCLMANVAMVKLLWCRVHELTFENLRTSFPNPQDEQEEIFVMFDACHALKLLRNLLGDKNILLSETYGEAAQTAPQQAHHEADTALPPLPDDATTPDPPPPDGQELQLPASDNDHPQTQAEESSVSPPTLRRSQRARKPQDRYASRDFRH</sequence>
<proteinExistence type="predicted"/>
<dbReference type="EMBL" id="CM023470">
    <property type="protein sequence ID" value="KAH7978671.1"/>
    <property type="molecule type" value="Genomic_DNA"/>
</dbReference>
<protein>
    <submittedName>
        <fullName evidence="1">Uncharacterized protein</fullName>
    </submittedName>
</protein>
<comment type="caution">
    <text evidence="1">The sequence shown here is derived from an EMBL/GenBank/DDBJ whole genome shotgun (WGS) entry which is preliminary data.</text>
</comment>
<gene>
    <name evidence="1" type="ORF">HPB49_006335</name>
</gene>
<name>A0ACB8DWL2_DERSI</name>
<keyword evidence="2" id="KW-1185">Reference proteome</keyword>
<accession>A0ACB8DWL2</accession>